<comment type="caution">
    <text evidence="1">The sequence shown here is derived from an EMBL/GenBank/DDBJ whole genome shotgun (WGS) entry which is preliminary data.</text>
</comment>
<gene>
    <name evidence="1" type="ORF">PHLCEN_2v6099</name>
</gene>
<proteinExistence type="predicted"/>
<keyword evidence="2" id="KW-1185">Reference proteome</keyword>
<name>A0A2R6P0H1_9APHY</name>
<reference evidence="1 2" key="1">
    <citation type="submission" date="2018-02" db="EMBL/GenBank/DDBJ databases">
        <title>Genome sequence of the basidiomycete white-rot fungus Phlebia centrifuga.</title>
        <authorList>
            <person name="Granchi Z."/>
            <person name="Peng M."/>
            <person name="de Vries R.P."/>
            <person name="Hilden K."/>
            <person name="Makela M.R."/>
            <person name="Grigoriev I."/>
            <person name="Riley R."/>
        </authorList>
    </citation>
    <scope>NUCLEOTIDE SEQUENCE [LARGE SCALE GENOMIC DNA]</scope>
    <source>
        <strain evidence="1 2">FBCC195</strain>
    </source>
</reference>
<dbReference type="AlphaFoldDB" id="A0A2R6P0H1"/>
<sequence>MDPKLGFVRVRAAEAKAPVSGTIQIWAVHRDNRHQVLLIQSELSKHLEMHHLPPRSPYNDTMD</sequence>
<organism evidence="1 2">
    <name type="scientific">Hermanssonia centrifuga</name>
    <dbReference type="NCBI Taxonomy" id="98765"/>
    <lineage>
        <taxon>Eukaryota</taxon>
        <taxon>Fungi</taxon>
        <taxon>Dikarya</taxon>
        <taxon>Basidiomycota</taxon>
        <taxon>Agaricomycotina</taxon>
        <taxon>Agaricomycetes</taxon>
        <taxon>Polyporales</taxon>
        <taxon>Meruliaceae</taxon>
        <taxon>Hermanssonia</taxon>
    </lineage>
</organism>
<protein>
    <submittedName>
        <fullName evidence="1">Uncharacterized protein</fullName>
    </submittedName>
</protein>
<evidence type="ECO:0000313" key="2">
    <source>
        <dbReference type="Proteomes" id="UP000186601"/>
    </source>
</evidence>
<accession>A0A2R6P0H1</accession>
<evidence type="ECO:0000313" key="1">
    <source>
        <dbReference type="EMBL" id="PSR82303.1"/>
    </source>
</evidence>
<dbReference type="Proteomes" id="UP000186601">
    <property type="component" value="Unassembled WGS sequence"/>
</dbReference>
<dbReference type="EMBL" id="MLYV02000591">
    <property type="protein sequence ID" value="PSR82303.1"/>
    <property type="molecule type" value="Genomic_DNA"/>
</dbReference>